<dbReference type="AlphaFoldDB" id="E8M630"/>
<dbReference type="PANTHER" id="PTHR14097:SF7">
    <property type="entry name" value="OXIDOREDUCTASE HTATIP2"/>
    <property type="match status" value="1"/>
</dbReference>
<organism evidence="1 2">
    <name type="scientific">Vibrio sinaloensis DSM 21326</name>
    <dbReference type="NCBI Taxonomy" id="945550"/>
    <lineage>
        <taxon>Bacteria</taxon>
        <taxon>Pseudomonadati</taxon>
        <taxon>Pseudomonadota</taxon>
        <taxon>Gammaproteobacteria</taxon>
        <taxon>Vibrionales</taxon>
        <taxon>Vibrionaceae</taxon>
        <taxon>Vibrio</taxon>
        <taxon>Vibrio oreintalis group</taxon>
    </lineage>
</organism>
<reference evidence="1 2" key="1">
    <citation type="journal article" date="2012" name="Int. J. Syst. Evol. Microbiol.">
        <title>Vibrio caribbeanicus sp. nov., isolated from the marine sponge Scleritoderma cyanea.</title>
        <authorList>
            <person name="Hoffmann M."/>
            <person name="Monday S.R."/>
            <person name="Allard M.W."/>
            <person name="Strain E.A."/>
            <person name="Whittaker P."/>
            <person name="Naum M."/>
            <person name="McCarthy P.J."/>
            <person name="Lopez J.V."/>
            <person name="Fischer M."/>
            <person name="Brown E.W."/>
        </authorList>
    </citation>
    <scope>NUCLEOTIDE SEQUENCE [LARGE SCALE GENOMIC DNA]</scope>
    <source>
        <strain evidence="2">DSMZ 21326</strain>
    </source>
</reference>
<accession>E8M630</accession>
<dbReference type="InterPro" id="IPR036291">
    <property type="entry name" value="NAD(P)-bd_dom_sf"/>
</dbReference>
<protein>
    <submittedName>
        <fullName evidence="1">NAD(P)-binding protein</fullName>
    </submittedName>
</protein>
<gene>
    <name evidence="1" type="ORF">VISI1226_00405</name>
</gene>
<name>E8M630_PHOS4</name>
<dbReference type="Proteomes" id="UP000006228">
    <property type="component" value="Unassembled WGS sequence"/>
</dbReference>
<dbReference type="Gene3D" id="3.40.50.720">
    <property type="entry name" value="NAD(P)-binding Rossmann-like Domain"/>
    <property type="match status" value="1"/>
</dbReference>
<comment type="caution">
    <text evidence="1">The sequence shown here is derived from an EMBL/GenBank/DDBJ whole genome shotgun (WGS) entry which is preliminary data.</text>
</comment>
<dbReference type="Pfam" id="PF08732">
    <property type="entry name" value="HIM1"/>
    <property type="match status" value="1"/>
</dbReference>
<proteinExistence type="predicted"/>
<dbReference type="PANTHER" id="PTHR14097">
    <property type="entry name" value="OXIDOREDUCTASE HTATIP2"/>
    <property type="match status" value="1"/>
</dbReference>
<dbReference type="OrthoDB" id="9798632at2"/>
<evidence type="ECO:0000313" key="2">
    <source>
        <dbReference type="Proteomes" id="UP000006228"/>
    </source>
</evidence>
<dbReference type="InterPro" id="IPR014843">
    <property type="entry name" value="Him1/Fmp52"/>
</dbReference>
<dbReference type="EMBL" id="AEVT01000058">
    <property type="protein sequence ID" value="EGA70480.1"/>
    <property type="molecule type" value="Genomic_DNA"/>
</dbReference>
<dbReference type="eggNOG" id="COG0702">
    <property type="taxonomic scope" value="Bacteria"/>
</dbReference>
<dbReference type="SUPFAM" id="SSF51735">
    <property type="entry name" value="NAD(P)-binding Rossmann-fold domains"/>
    <property type="match status" value="1"/>
</dbReference>
<sequence length="203" mass="22885">MLEHEPIEHIYALSRKDLPFFHPKLEVIKHSDLDVHDWDDSKPVPTYGFICLGTTLKQAGSKKALESVDYELVCKVAQQMKVMGVKKLCVVSSLGASIHSFSHYLRCKGKMELALERLEFEQVVFVRPGPLVGLREQPRADERITQAILKVLRPLMLGPLAKMIPIRASHVATAMQFSLFSGSSKKVSVLDSVAMRKLLKKYQ</sequence>
<evidence type="ECO:0000313" key="1">
    <source>
        <dbReference type="EMBL" id="EGA70480.1"/>
    </source>
</evidence>